<protein>
    <submittedName>
        <fullName evidence="1">Uncharacterized protein</fullName>
    </submittedName>
</protein>
<accession>A0A814XNZ9</accession>
<dbReference type="EMBL" id="CAJOBE010001149">
    <property type="protein sequence ID" value="CAF3718868.1"/>
    <property type="molecule type" value="Genomic_DNA"/>
</dbReference>
<proteinExistence type="predicted"/>
<evidence type="ECO:0000313" key="1">
    <source>
        <dbReference type="EMBL" id="CAF1217424.1"/>
    </source>
</evidence>
<evidence type="ECO:0000313" key="3">
    <source>
        <dbReference type="Proteomes" id="UP000663889"/>
    </source>
</evidence>
<dbReference type="AlphaFoldDB" id="A0A814XNZ9"/>
<comment type="caution">
    <text evidence="1">The sequence shown here is derived from an EMBL/GenBank/DDBJ whole genome shotgun (WGS) entry which is preliminary data.</text>
</comment>
<dbReference type="Proteomes" id="UP000663889">
    <property type="component" value="Unassembled WGS sequence"/>
</dbReference>
<reference evidence="1" key="1">
    <citation type="submission" date="2021-02" db="EMBL/GenBank/DDBJ databases">
        <authorList>
            <person name="Nowell W R."/>
        </authorList>
    </citation>
    <scope>NUCLEOTIDE SEQUENCE</scope>
</reference>
<name>A0A814XNZ9_9BILA</name>
<evidence type="ECO:0000313" key="2">
    <source>
        <dbReference type="EMBL" id="CAF3718868.1"/>
    </source>
</evidence>
<sequence length="405" mass="44285">MLTNIIFYSSIALSLISLSTQNLNKRTVLSGLGDLDFSFLRTPTSPAGHGGNRNLCHCNGAAPQDVLTVTYQGSETQNHVLCMCPHAVTGASHMIDTMGKVPAPIRRYNKAMISATAGTCGGAGSSGDVSFYCSNNMHVSVFIHESAHSMDRGKSASGEWRDAVARDSCVPDPYANSNYADNFAQVVVLWVHLVGKGRDGDLGGNQFACDHENVMIEEGMAFSWLKQRACDDLRLSDEQRNCLMPRFSESSGIHTEKAVTFSCENTKTLQDGIANDIIRQNGKRYLQGLGRILNLSNADGWGMFQATLCYNIEFTGASATEFKQLEFRVGGKNGTATYLLVATNVDNNQKVTVCYAYHHIDQYILDYGGFTLQTADITLDWMRAKSCESLATMLPSNLAPQLIYE</sequence>
<gene>
    <name evidence="2" type="ORF">FNK824_LOCUS10336</name>
    <name evidence="1" type="ORF">SEV965_LOCUS21998</name>
</gene>
<dbReference type="EMBL" id="CAJNOU010001528">
    <property type="protein sequence ID" value="CAF1217424.1"/>
    <property type="molecule type" value="Genomic_DNA"/>
</dbReference>
<dbReference type="Proteomes" id="UP000663874">
    <property type="component" value="Unassembled WGS sequence"/>
</dbReference>
<organism evidence="1 3">
    <name type="scientific">Rotaria sordida</name>
    <dbReference type="NCBI Taxonomy" id="392033"/>
    <lineage>
        <taxon>Eukaryota</taxon>
        <taxon>Metazoa</taxon>
        <taxon>Spiralia</taxon>
        <taxon>Gnathifera</taxon>
        <taxon>Rotifera</taxon>
        <taxon>Eurotatoria</taxon>
        <taxon>Bdelloidea</taxon>
        <taxon>Philodinida</taxon>
        <taxon>Philodinidae</taxon>
        <taxon>Rotaria</taxon>
    </lineage>
</organism>